<proteinExistence type="evidence at transcript level"/>
<accession>A0A076L065</accession>
<organism evidence="2">
    <name type="scientific">Nephila pilipes</name>
    <name type="common">Giant wood spider</name>
    <name type="synonym">Nephila maculata</name>
    <dbReference type="NCBI Taxonomy" id="299642"/>
    <lineage>
        <taxon>Eukaryota</taxon>
        <taxon>Metazoa</taxon>
        <taxon>Ecdysozoa</taxon>
        <taxon>Arthropoda</taxon>
        <taxon>Chelicerata</taxon>
        <taxon>Arachnida</taxon>
        <taxon>Araneae</taxon>
        <taxon>Araneomorphae</taxon>
        <taxon>Entelegynae</taxon>
        <taxon>Araneoidea</taxon>
        <taxon>Nephilidae</taxon>
        <taxon>Nephila</taxon>
    </lineage>
</organism>
<evidence type="ECO:0000256" key="1">
    <source>
        <dbReference type="SAM" id="SignalP"/>
    </source>
</evidence>
<reference evidence="2" key="1">
    <citation type="submission" date="2013-07" db="EMBL/GenBank/DDBJ databases">
        <title>Nephila pilipes venom gland.</title>
        <authorList>
            <person name="Huo L.J."/>
        </authorList>
    </citation>
    <scope>NUCLEOTIDE SEQUENCE</scope>
    <source>
        <tissue evidence="2">Venom gland</tissue>
    </source>
</reference>
<name>A0A076L065_NEPPI</name>
<feature type="signal peptide" evidence="1">
    <location>
        <begin position="1"/>
        <end position="19"/>
    </location>
</feature>
<evidence type="ECO:0000313" key="2">
    <source>
        <dbReference type="EMBL" id="AII98007.1"/>
    </source>
</evidence>
<feature type="chain" id="PRO_5001714363" evidence="1">
    <location>
        <begin position="20"/>
        <end position="104"/>
    </location>
</feature>
<dbReference type="AlphaFoldDB" id="A0A076L065"/>
<dbReference type="EMBL" id="KF433686">
    <property type="protein sequence ID" value="AII98007.1"/>
    <property type="molecule type" value="mRNA"/>
</dbReference>
<protein>
    <submittedName>
        <fullName evidence="2">BLTX651</fullName>
    </submittedName>
</protein>
<sequence length="104" mass="11579">MKVTLLFATLCCFAAVSFAAQKCTKQSDCEPDECCLDTLFFRHAFCEPRYKAGQSCPTASLYRAEKDLYYFACPCVDKYECLGKGSLEKGVTVIKNAKCIMPTV</sequence>
<keyword evidence="1" id="KW-0732">Signal</keyword>
<dbReference type="Gene3D" id="2.10.80.10">
    <property type="entry name" value="Lipase, subunit A"/>
    <property type="match status" value="1"/>
</dbReference>